<dbReference type="Proteomes" id="UP000027059">
    <property type="component" value="Chromosome"/>
</dbReference>
<gene>
    <name evidence="2" type="ORF">Y981_01570</name>
</gene>
<dbReference type="EMBL" id="CP007243">
    <property type="protein sequence ID" value="AIA31432.1"/>
    <property type="molecule type" value="Genomic_DNA"/>
</dbReference>
<sequence length="155" mass="17849">MRRGSRTAFPETPHNENKCLLPFSRRFAFFLLLPPETHKRRQQRAPFRRESGKTVFFRKSGRFFFLKKPCVVIQGRVRKKKAKSEKGGEKSLIRTCLVRRLSGAHFTSSCFVRTRTRSIVHRHLLHEKGGSRAPEKTGERPVARPNQGACPPPAI</sequence>
<evidence type="ECO:0000313" key="2">
    <source>
        <dbReference type="EMBL" id="AIA31432.1"/>
    </source>
</evidence>
<keyword evidence="3" id="KW-1185">Reference proteome</keyword>
<dbReference type="HOGENOM" id="CLU_1693324_0_0_0"/>
<name>A0A059Y1R7_9BACT</name>
<dbReference type="KEGG" id="lfp:Y981_01570"/>
<reference evidence="2 3" key="2">
    <citation type="journal article" date="2015" name="Biomed. Res. Int.">
        <title>Effects of Arsenite Resistance on the Growth and Functional Gene Expression of Leptospirillum ferriphilum and Acidithiobacillus thiooxidans in Pure Culture and Coculture.</title>
        <authorList>
            <person name="Jiang H."/>
            <person name="Liang Y."/>
            <person name="Yin H."/>
            <person name="Xiao Y."/>
            <person name="Guo X."/>
            <person name="Xu Y."/>
            <person name="Hu Q."/>
            <person name="Liu H."/>
            <person name="Liu X."/>
        </authorList>
    </citation>
    <scope>NUCLEOTIDE SEQUENCE [LARGE SCALE GENOMIC DNA]</scope>
    <source>
        <strain evidence="2 3">YSK</strain>
    </source>
</reference>
<reference evidence="3" key="1">
    <citation type="submission" date="2014-02" db="EMBL/GenBank/DDBJ databases">
        <title>Complete genome sequence and comparative genomic analysis of the nitrogen-fixing bacterium Leptospirillum ferriphilum YSK.</title>
        <authorList>
            <person name="Guo X."/>
            <person name="Yin H."/>
            <person name="Liang Y."/>
            <person name="Hu Q."/>
            <person name="Ma L."/>
            <person name="Xiao Y."/>
            <person name="Zhang X."/>
            <person name="Qiu G."/>
            <person name="Liu X."/>
        </authorList>
    </citation>
    <scope>NUCLEOTIDE SEQUENCE [LARGE SCALE GENOMIC DNA]</scope>
    <source>
        <strain evidence="3">YSK</strain>
    </source>
</reference>
<accession>A0A059Y1R7</accession>
<feature type="region of interest" description="Disordered" evidence="1">
    <location>
        <begin position="125"/>
        <end position="155"/>
    </location>
</feature>
<feature type="compositionally biased region" description="Basic and acidic residues" evidence="1">
    <location>
        <begin position="126"/>
        <end position="142"/>
    </location>
</feature>
<protein>
    <submittedName>
        <fullName evidence="2">Uncharacterized protein</fullName>
    </submittedName>
</protein>
<organism evidence="2 3">
    <name type="scientific">Leptospirillum ferriphilum YSK</name>
    <dbReference type="NCBI Taxonomy" id="1441628"/>
    <lineage>
        <taxon>Bacteria</taxon>
        <taxon>Pseudomonadati</taxon>
        <taxon>Nitrospirota</taxon>
        <taxon>Nitrospiria</taxon>
        <taxon>Nitrospirales</taxon>
        <taxon>Nitrospiraceae</taxon>
        <taxon>Leptospirillum</taxon>
    </lineage>
</organism>
<dbReference type="AlphaFoldDB" id="A0A059Y1R7"/>
<proteinExistence type="predicted"/>
<evidence type="ECO:0000256" key="1">
    <source>
        <dbReference type="SAM" id="MobiDB-lite"/>
    </source>
</evidence>
<evidence type="ECO:0000313" key="3">
    <source>
        <dbReference type="Proteomes" id="UP000027059"/>
    </source>
</evidence>